<dbReference type="Gene3D" id="3.40.50.1390">
    <property type="entry name" value="Resolvase, N-terminal catalytic domain"/>
    <property type="match status" value="1"/>
</dbReference>
<feature type="active site" description="O-(5'-phospho-DNA)-serine intermediate" evidence="4">
    <location>
        <position position="11"/>
    </location>
</feature>
<comment type="caution">
    <text evidence="6">The sequence shown here is derived from an EMBL/GenBank/DDBJ whole genome shotgun (WGS) entry which is preliminary data.</text>
</comment>
<sequence length="62" mass="7064">MKTAAVYIRVSTDKQEELSPESQLDKVMEYAKSNGYYIPKEYISWSLVSPAVKQISVLSSYL</sequence>
<feature type="domain" description="Resolvase/invertase-type recombinase catalytic" evidence="5">
    <location>
        <begin position="3"/>
        <end position="62"/>
    </location>
</feature>
<evidence type="ECO:0000313" key="6">
    <source>
        <dbReference type="EMBL" id="KSV58930.1"/>
    </source>
</evidence>
<evidence type="ECO:0000313" key="7">
    <source>
        <dbReference type="Proteomes" id="UP000054874"/>
    </source>
</evidence>
<dbReference type="GO" id="GO:0000150">
    <property type="term" value="F:DNA strand exchange activity"/>
    <property type="evidence" value="ECO:0007669"/>
    <property type="project" value="InterPro"/>
</dbReference>
<evidence type="ECO:0000256" key="3">
    <source>
        <dbReference type="ARBA" id="ARBA00023172"/>
    </source>
</evidence>
<dbReference type="AlphaFoldDB" id="A0A0V8QEE9"/>
<dbReference type="SUPFAM" id="SSF53041">
    <property type="entry name" value="Resolvase-like"/>
    <property type="match status" value="1"/>
</dbReference>
<dbReference type="PROSITE" id="PS00397">
    <property type="entry name" value="RECOMBINASES_1"/>
    <property type="match status" value="1"/>
</dbReference>
<dbReference type="GO" id="GO:0015074">
    <property type="term" value="P:DNA integration"/>
    <property type="evidence" value="ECO:0007669"/>
    <property type="project" value="UniProtKB-KW"/>
</dbReference>
<name>A0A0V8QEE9_9FIRM</name>
<accession>A0A0V8QEE9</accession>
<keyword evidence="3" id="KW-0233">DNA recombination</keyword>
<keyword evidence="7" id="KW-1185">Reference proteome</keyword>
<proteinExistence type="predicted"/>
<keyword evidence="2" id="KW-0238">DNA-binding</keyword>
<evidence type="ECO:0000256" key="2">
    <source>
        <dbReference type="ARBA" id="ARBA00023125"/>
    </source>
</evidence>
<organism evidence="6 7">
    <name type="scientific">Acetivibrio ethanolgignens</name>
    <dbReference type="NCBI Taxonomy" id="290052"/>
    <lineage>
        <taxon>Bacteria</taxon>
        <taxon>Bacillati</taxon>
        <taxon>Bacillota</taxon>
        <taxon>Clostridia</taxon>
        <taxon>Eubacteriales</taxon>
        <taxon>Oscillospiraceae</taxon>
        <taxon>Acetivibrio</taxon>
    </lineage>
</organism>
<evidence type="ECO:0000256" key="4">
    <source>
        <dbReference type="PROSITE-ProRule" id="PRU10137"/>
    </source>
</evidence>
<dbReference type="Proteomes" id="UP000054874">
    <property type="component" value="Unassembled WGS sequence"/>
</dbReference>
<dbReference type="InterPro" id="IPR036162">
    <property type="entry name" value="Resolvase-like_N_sf"/>
</dbReference>
<reference evidence="6 7" key="1">
    <citation type="submission" date="2015-11" db="EMBL/GenBank/DDBJ databases">
        <title>Butyribacter intestini gen. nov., sp. nov., a butyric acid-producing bacterium of the family Lachnospiraceae isolated from the human faeces.</title>
        <authorList>
            <person name="Zou Y."/>
            <person name="Xue W."/>
            <person name="Luo G."/>
            <person name="Lv M."/>
        </authorList>
    </citation>
    <scope>NUCLEOTIDE SEQUENCE [LARGE SCALE GENOMIC DNA]</scope>
    <source>
        <strain evidence="6 7">ACET-33324</strain>
    </source>
</reference>
<dbReference type="InterPro" id="IPR006119">
    <property type="entry name" value="Resolv_N"/>
</dbReference>
<evidence type="ECO:0000259" key="5">
    <source>
        <dbReference type="PROSITE" id="PS51736"/>
    </source>
</evidence>
<dbReference type="GO" id="GO:0003677">
    <property type="term" value="F:DNA binding"/>
    <property type="evidence" value="ECO:0007669"/>
    <property type="project" value="UniProtKB-KW"/>
</dbReference>
<gene>
    <name evidence="6" type="ORF">ASU35_10925</name>
</gene>
<dbReference type="RefSeq" id="WP_058352843.1">
    <property type="nucleotide sequence ID" value="NZ_CABMMD010000156.1"/>
</dbReference>
<keyword evidence="1" id="KW-0229">DNA integration</keyword>
<dbReference type="OrthoDB" id="9781670at2"/>
<dbReference type="InterPro" id="IPR006118">
    <property type="entry name" value="Recombinase_CS"/>
</dbReference>
<dbReference type="STRING" id="290052.ASU35_10925"/>
<dbReference type="EMBL" id="LNAM01000156">
    <property type="protein sequence ID" value="KSV58930.1"/>
    <property type="molecule type" value="Genomic_DNA"/>
</dbReference>
<dbReference type="Pfam" id="PF00239">
    <property type="entry name" value="Resolvase"/>
    <property type="match status" value="1"/>
</dbReference>
<evidence type="ECO:0000256" key="1">
    <source>
        <dbReference type="ARBA" id="ARBA00022908"/>
    </source>
</evidence>
<dbReference type="PROSITE" id="PS51736">
    <property type="entry name" value="RECOMBINASES_3"/>
    <property type="match status" value="1"/>
</dbReference>
<protein>
    <recommendedName>
        <fullName evidence="5">Resolvase/invertase-type recombinase catalytic domain-containing protein</fullName>
    </recommendedName>
</protein>